<dbReference type="Proteomes" id="UP000281261">
    <property type="component" value="Unassembled WGS sequence"/>
</dbReference>
<dbReference type="CDD" id="cd19937">
    <property type="entry name" value="REC_OmpR_BsPhoP-like"/>
    <property type="match status" value="1"/>
</dbReference>
<dbReference type="FunFam" id="3.40.50.2300:FF:000001">
    <property type="entry name" value="DNA-binding response regulator PhoB"/>
    <property type="match status" value="1"/>
</dbReference>
<keyword evidence="4 7" id="KW-0238">DNA-binding</keyword>
<keyword evidence="3" id="KW-0805">Transcription regulation</keyword>
<accession>A0A420ZCB1</accession>
<dbReference type="AlphaFoldDB" id="A0A420ZCB1"/>
<dbReference type="InterPro" id="IPR001867">
    <property type="entry name" value="OmpR/PhoB-type_DNA-bd"/>
</dbReference>
<protein>
    <submittedName>
        <fullName evidence="10">DNA-binding response regulator</fullName>
    </submittedName>
</protein>
<dbReference type="SMART" id="SM00448">
    <property type="entry name" value="REC"/>
    <property type="match status" value="1"/>
</dbReference>
<dbReference type="InterPro" id="IPR016032">
    <property type="entry name" value="Sig_transdc_resp-reg_C-effctor"/>
</dbReference>
<evidence type="ECO:0000259" key="8">
    <source>
        <dbReference type="PROSITE" id="PS50110"/>
    </source>
</evidence>
<dbReference type="Pfam" id="PF00486">
    <property type="entry name" value="Trans_reg_C"/>
    <property type="match status" value="1"/>
</dbReference>
<dbReference type="PANTHER" id="PTHR48111:SF40">
    <property type="entry name" value="PHOSPHATE REGULON TRANSCRIPTIONAL REGULATORY PROTEIN PHOB"/>
    <property type="match status" value="1"/>
</dbReference>
<dbReference type="Gene3D" id="3.40.50.2300">
    <property type="match status" value="1"/>
</dbReference>
<evidence type="ECO:0000256" key="3">
    <source>
        <dbReference type="ARBA" id="ARBA00023015"/>
    </source>
</evidence>
<dbReference type="GO" id="GO:0000976">
    <property type="term" value="F:transcription cis-regulatory region binding"/>
    <property type="evidence" value="ECO:0007669"/>
    <property type="project" value="TreeGrafter"/>
</dbReference>
<dbReference type="Gene3D" id="1.10.10.10">
    <property type="entry name" value="Winged helix-like DNA-binding domain superfamily/Winged helix DNA-binding domain"/>
    <property type="match status" value="1"/>
</dbReference>
<dbReference type="PROSITE" id="PS51755">
    <property type="entry name" value="OMPR_PHOB"/>
    <property type="match status" value="1"/>
</dbReference>
<feature type="modified residue" description="4-aspartylphosphate" evidence="6">
    <location>
        <position position="54"/>
    </location>
</feature>
<dbReference type="InterPro" id="IPR039420">
    <property type="entry name" value="WalR-like"/>
</dbReference>
<dbReference type="GO" id="GO:0005829">
    <property type="term" value="C:cytosol"/>
    <property type="evidence" value="ECO:0007669"/>
    <property type="project" value="TreeGrafter"/>
</dbReference>
<evidence type="ECO:0000256" key="2">
    <source>
        <dbReference type="ARBA" id="ARBA00023012"/>
    </source>
</evidence>
<evidence type="ECO:0000313" key="11">
    <source>
        <dbReference type="Proteomes" id="UP000281261"/>
    </source>
</evidence>
<dbReference type="GO" id="GO:0032993">
    <property type="term" value="C:protein-DNA complex"/>
    <property type="evidence" value="ECO:0007669"/>
    <property type="project" value="TreeGrafter"/>
</dbReference>
<dbReference type="GO" id="GO:0000156">
    <property type="term" value="F:phosphorelay response regulator activity"/>
    <property type="evidence" value="ECO:0007669"/>
    <property type="project" value="TreeGrafter"/>
</dbReference>
<keyword evidence="2" id="KW-0902">Two-component regulatory system</keyword>
<feature type="DNA-binding region" description="OmpR/PhoB-type" evidence="7">
    <location>
        <begin position="133"/>
        <end position="229"/>
    </location>
</feature>
<dbReference type="GO" id="GO:0006355">
    <property type="term" value="P:regulation of DNA-templated transcription"/>
    <property type="evidence" value="ECO:0007669"/>
    <property type="project" value="InterPro"/>
</dbReference>
<dbReference type="Pfam" id="PF00072">
    <property type="entry name" value="Response_reg"/>
    <property type="match status" value="1"/>
</dbReference>
<sequence length="231" mass="26015">MERVTILVVEDEEDILELVRYNLAKEGYQVIKARSGERALQLATSEVPDLVLLDLMLPGVDGIEVCRRIKGNSATQHIPVIMLTAKSEETDIVVGLELGADDYITKPFSPRVLLARIKAVLRRRIHQDVDDQIDTIHYADLVISPDRFEVMLGDRQVDLTATEFRILLLLVRRPGWVFTRSQIVDAARGEDYPVTDRSVDVHIASLRKKLGSSGYLIETVRGVGYRLKAQP</sequence>
<evidence type="ECO:0000256" key="6">
    <source>
        <dbReference type="PROSITE-ProRule" id="PRU00169"/>
    </source>
</evidence>
<dbReference type="Gene3D" id="6.10.250.690">
    <property type="match status" value="1"/>
</dbReference>
<dbReference type="SMART" id="SM00862">
    <property type="entry name" value="Trans_reg_C"/>
    <property type="match status" value="1"/>
</dbReference>
<evidence type="ECO:0000256" key="4">
    <source>
        <dbReference type="ARBA" id="ARBA00023125"/>
    </source>
</evidence>
<dbReference type="PROSITE" id="PS50110">
    <property type="entry name" value="RESPONSE_REGULATORY"/>
    <property type="match status" value="1"/>
</dbReference>
<evidence type="ECO:0000256" key="1">
    <source>
        <dbReference type="ARBA" id="ARBA00022553"/>
    </source>
</evidence>
<dbReference type="InterPro" id="IPR036388">
    <property type="entry name" value="WH-like_DNA-bd_sf"/>
</dbReference>
<keyword evidence="5" id="KW-0804">Transcription</keyword>
<gene>
    <name evidence="10" type="ORF">DRH29_03325</name>
</gene>
<dbReference type="SUPFAM" id="SSF52172">
    <property type="entry name" value="CheY-like"/>
    <property type="match status" value="1"/>
</dbReference>
<organism evidence="10 11">
    <name type="scientific">candidate division Kazan bacterium</name>
    <dbReference type="NCBI Taxonomy" id="2202143"/>
    <lineage>
        <taxon>Bacteria</taxon>
        <taxon>Bacteria division Kazan-3B-28</taxon>
    </lineage>
</organism>
<feature type="domain" description="Response regulatory" evidence="8">
    <location>
        <begin position="5"/>
        <end position="121"/>
    </location>
</feature>
<evidence type="ECO:0000259" key="9">
    <source>
        <dbReference type="PROSITE" id="PS51755"/>
    </source>
</evidence>
<evidence type="ECO:0000256" key="7">
    <source>
        <dbReference type="PROSITE-ProRule" id="PRU01091"/>
    </source>
</evidence>
<dbReference type="InterPro" id="IPR001789">
    <property type="entry name" value="Sig_transdc_resp-reg_receiver"/>
</dbReference>
<name>A0A420ZCB1_UNCK3</name>
<dbReference type="PANTHER" id="PTHR48111">
    <property type="entry name" value="REGULATOR OF RPOS"/>
    <property type="match status" value="1"/>
</dbReference>
<proteinExistence type="predicted"/>
<comment type="caution">
    <text evidence="10">The sequence shown here is derived from an EMBL/GenBank/DDBJ whole genome shotgun (WGS) entry which is preliminary data.</text>
</comment>
<feature type="domain" description="OmpR/PhoB-type" evidence="9">
    <location>
        <begin position="133"/>
        <end position="229"/>
    </location>
</feature>
<dbReference type="SUPFAM" id="SSF46894">
    <property type="entry name" value="C-terminal effector domain of the bipartite response regulators"/>
    <property type="match status" value="1"/>
</dbReference>
<evidence type="ECO:0000313" key="10">
    <source>
        <dbReference type="EMBL" id="RLC36984.1"/>
    </source>
</evidence>
<reference evidence="10 11" key="1">
    <citation type="submission" date="2018-06" db="EMBL/GenBank/DDBJ databases">
        <title>Extensive metabolic versatility and redundancy in microbially diverse, dynamic hydrothermal sediments.</title>
        <authorList>
            <person name="Dombrowski N."/>
            <person name="Teske A."/>
            <person name="Baker B.J."/>
        </authorList>
    </citation>
    <scope>NUCLEOTIDE SEQUENCE [LARGE SCALE GENOMIC DNA]</scope>
    <source>
        <strain evidence="10">B79_G16</strain>
    </source>
</reference>
<dbReference type="InterPro" id="IPR011006">
    <property type="entry name" value="CheY-like_superfamily"/>
</dbReference>
<dbReference type="EMBL" id="QMNG01000017">
    <property type="protein sequence ID" value="RLC36984.1"/>
    <property type="molecule type" value="Genomic_DNA"/>
</dbReference>
<keyword evidence="1 6" id="KW-0597">Phosphoprotein</keyword>
<evidence type="ECO:0000256" key="5">
    <source>
        <dbReference type="ARBA" id="ARBA00023163"/>
    </source>
</evidence>
<dbReference type="CDD" id="cd00383">
    <property type="entry name" value="trans_reg_C"/>
    <property type="match status" value="1"/>
</dbReference>